<keyword evidence="3" id="KW-1185">Reference proteome</keyword>
<evidence type="ECO:0000313" key="2">
    <source>
        <dbReference type="EMBL" id="PVD32427.1"/>
    </source>
</evidence>
<keyword evidence="1" id="KW-0472">Membrane</keyword>
<accession>A0A2T7PG68</accession>
<keyword evidence="1" id="KW-0812">Transmembrane</keyword>
<comment type="caution">
    <text evidence="2">The sequence shown here is derived from an EMBL/GenBank/DDBJ whole genome shotgun (WGS) entry which is preliminary data.</text>
</comment>
<protein>
    <submittedName>
        <fullName evidence="2">Uncharacterized protein</fullName>
    </submittedName>
</protein>
<sequence>MESDDSGDDSGEDRHGAKSKKTLATTFHTKGLLVASFIVFWLVFFSLLFLQLYMACLSRRSQQILNQLAASKRNIPQNVYDLYFDYLEWGADMDQVDLRANTSIFVH</sequence>
<name>A0A2T7PG68_POMCA</name>
<dbReference type="Proteomes" id="UP000245119">
    <property type="component" value="Linkage Group LG4"/>
</dbReference>
<evidence type="ECO:0000256" key="1">
    <source>
        <dbReference type="SAM" id="Phobius"/>
    </source>
</evidence>
<dbReference type="AlphaFoldDB" id="A0A2T7PG68"/>
<dbReference type="EMBL" id="PZQS01000004">
    <property type="protein sequence ID" value="PVD32427.1"/>
    <property type="molecule type" value="Genomic_DNA"/>
</dbReference>
<feature type="transmembrane region" description="Helical" evidence="1">
    <location>
        <begin position="32"/>
        <end position="53"/>
    </location>
</feature>
<proteinExistence type="predicted"/>
<keyword evidence="1" id="KW-1133">Transmembrane helix</keyword>
<reference evidence="2 3" key="1">
    <citation type="submission" date="2018-04" db="EMBL/GenBank/DDBJ databases">
        <title>The genome of golden apple snail Pomacea canaliculata provides insight into stress tolerance and invasive adaptation.</title>
        <authorList>
            <person name="Liu C."/>
            <person name="Liu B."/>
            <person name="Ren Y."/>
            <person name="Zhang Y."/>
            <person name="Wang H."/>
            <person name="Li S."/>
            <person name="Jiang F."/>
            <person name="Yin L."/>
            <person name="Zhang G."/>
            <person name="Qian W."/>
            <person name="Fan W."/>
        </authorList>
    </citation>
    <scope>NUCLEOTIDE SEQUENCE [LARGE SCALE GENOMIC DNA]</scope>
    <source>
        <strain evidence="2">SZHN2017</strain>
        <tissue evidence="2">Muscle</tissue>
    </source>
</reference>
<evidence type="ECO:0000313" key="3">
    <source>
        <dbReference type="Proteomes" id="UP000245119"/>
    </source>
</evidence>
<gene>
    <name evidence="2" type="ORF">C0Q70_07861</name>
</gene>
<organism evidence="2 3">
    <name type="scientific">Pomacea canaliculata</name>
    <name type="common">Golden apple snail</name>
    <dbReference type="NCBI Taxonomy" id="400727"/>
    <lineage>
        <taxon>Eukaryota</taxon>
        <taxon>Metazoa</taxon>
        <taxon>Spiralia</taxon>
        <taxon>Lophotrochozoa</taxon>
        <taxon>Mollusca</taxon>
        <taxon>Gastropoda</taxon>
        <taxon>Caenogastropoda</taxon>
        <taxon>Architaenioglossa</taxon>
        <taxon>Ampullarioidea</taxon>
        <taxon>Ampullariidae</taxon>
        <taxon>Pomacea</taxon>
    </lineage>
</organism>